<dbReference type="InterPro" id="IPR020396">
    <property type="entry name" value="NADH_UbQ_OxRdtase_CS"/>
</dbReference>
<organism evidence="6">
    <name type="scientific">Azolla mexicana</name>
    <dbReference type="NCBI Taxonomy" id="336973"/>
    <lineage>
        <taxon>Eukaryota</taxon>
        <taxon>Viridiplantae</taxon>
        <taxon>Streptophyta</taxon>
        <taxon>Embryophyta</taxon>
        <taxon>Tracheophyta</taxon>
        <taxon>Polypodiopsida</taxon>
        <taxon>Polypodiidae</taxon>
        <taxon>Salviniales</taxon>
        <taxon>Salviniaceae</taxon>
        <taxon>Azolla</taxon>
    </lineage>
</organism>
<dbReference type="Pfam" id="PF00329">
    <property type="entry name" value="Complex1_30kDa"/>
    <property type="match status" value="1"/>
</dbReference>
<keyword evidence="4" id="KW-0472">Membrane</keyword>
<comment type="catalytic activity">
    <reaction evidence="4">
        <text>a plastoquinone + NADH + (n+1) H(+)(in) = a plastoquinol + NAD(+) + n H(+)(out)</text>
        <dbReference type="Rhea" id="RHEA:42608"/>
        <dbReference type="Rhea" id="RHEA-COMP:9561"/>
        <dbReference type="Rhea" id="RHEA-COMP:9562"/>
        <dbReference type="ChEBI" id="CHEBI:15378"/>
        <dbReference type="ChEBI" id="CHEBI:17757"/>
        <dbReference type="ChEBI" id="CHEBI:57540"/>
        <dbReference type="ChEBI" id="CHEBI:57945"/>
        <dbReference type="ChEBI" id="CHEBI:62192"/>
    </reaction>
</comment>
<keyword evidence="4" id="KW-0793">Thylakoid</keyword>
<dbReference type="GO" id="GO:0008137">
    <property type="term" value="F:NADH dehydrogenase (ubiquinone) activity"/>
    <property type="evidence" value="ECO:0007669"/>
    <property type="project" value="UniProtKB-UniRule"/>
</dbReference>
<keyword evidence="4" id="KW-0874">Quinone</keyword>
<evidence type="ECO:0000256" key="3">
    <source>
        <dbReference type="RuleBase" id="RU003456"/>
    </source>
</evidence>
<dbReference type="SUPFAM" id="SSF143243">
    <property type="entry name" value="Nqo5-like"/>
    <property type="match status" value="1"/>
</dbReference>
<keyword evidence="2 3" id="KW-0813">Transport</keyword>
<keyword evidence="4 6" id="KW-0934">Plastid</keyword>
<evidence type="ECO:0000313" key="6">
    <source>
        <dbReference type="EMBL" id="ATL58112.1"/>
    </source>
</evidence>
<dbReference type="PROSITE" id="PS00542">
    <property type="entry name" value="COMPLEX1_30K"/>
    <property type="match status" value="1"/>
</dbReference>
<dbReference type="Gene3D" id="3.30.460.80">
    <property type="entry name" value="NADH:ubiquinone oxidoreductase, 30kDa subunit"/>
    <property type="match status" value="1"/>
</dbReference>
<dbReference type="PANTHER" id="PTHR10884:SF14">
    <property type="entry name" value="NADH DEHYDROGENASE [UBIQUINONE] IRON-SULFUR PROTEIN 3, MITOCHONDRIAL"/>
    <property type="match status" value="1"/>
</dbReference>
<comment type="subunit">
    <text evidence="4">NDH is composed of at least 16 different subunits, 5 of which are encoded in the nucleus.</text>
</comment>
<dbReference type="InterPro" id="IPR001268">
    <property type="entry name" value="NADH_UbQ_OxRdtase_30kDa_su"/>
</dbReference>
<dbReference type="PANTHER" id="PTHR10884">
    <property type="entry name" value="NADH DEHYDROGENASE UBIQUINONE IRON-SULFUR PROTEIN 3"/>
    <property type="match status" value="1"/>
</dbReference>
<comment type="function">
    <text evidence="4">NDH shuttles electrons from NAD(P)H:plastoquinone, via FMN and iron-sulfur (Fe-S) centers, to quinones in the photosynthetic chain and possibly in a chloroplast respiratory chain. The immediate electron acceptor for the enzyme in this species is believed to be plastoquinone. Couples the redox reaction to proton translocation, and thus conserves the redox energy in a proton gradient.</text>
</comment>
<proteinExistence type="inferred from homology"/>
<comment type="subcellular location">
    <subcellularLocation>
        <location evidence="4">Plastid</location>
        <location evidence="4">Chloroplast thylakoid membrane</location>
        <topology evidence="4">Peripheral membrane protein</topology>
        <orientation evidence="4">Stromal side</orientation>
    </subcellularLocation>
</comment>
<comment type="catalytic activity">
    <reaction evidence="4">
        <text>a plastoquinone + NADPH + (n+1) H(+)(in) = a plastoquinol + NADP(+) + n H(+)(out)</text>
        <dbReference type="Rhea" id="RHEA:42612"/>
        <dbReference type="Rhea" id="RHEA-COMP:9561"/>
        <dbReference type="Rhea" id="RHEA-COMP:9562"/>
        <dbReference type="ChEBI" id="CHEBI:15378"/>
        <dbReference type="ChEBI" id="CHEBI:17757"/>
        <dbReference type="ChEBI" id="CHEBI:57783"/>
        <dbReference type="ChEBI" id="CHEBI:58349"/>
        <dbReference type="ChEBI" id="CHEBI:62192"/>
    </reaction>
</comment>
<sequence>MSTTETKMFDTKTTQGRLSAWLTKHGFAHRPLGYDYRGVETSQVKAEEWLSIAVAPYIFGFNYLRSQCAYDATPGGPLVSVYHLTQMQDEADQPEEVCTKIFVPRENPIIPSVFWVWKSSDFQERESYDMLGIIYQGHPRLRRILMPESRIGWPLRKDYVVPNFFELQDAY</sequence>
<dbReference type="GO" id="GO:0009535">
    <property type="term" value="C:chloroplast thylakoid membrane"/>
    <property type="evidence" value="ECO:0007669"/>
    <property type="project" value="UniProtKB-SubCell"/>
</dbReference>
<dbReference type="GO" id="GO:0048038">
    <property type="term" value="F:quinone binding"/>
    <property type="evidence" value="ECO:0007669"/>
    <property type="project" value="UniProtKB-UniRule"/>
</dbReference>
<dbReference type="InterPro" id="IPR037232">
    <property type="entry name" value="NADH_quin_OxRdtase_su_C/D-like"/>
</dbReference>
<protein>
    <recommendedName>
        <fullName evidence="4">NAD(P)H-quinone oxidoreductase</fullName>
    </recommendedName>
</protein>
<keyword evidence="3" id="KW-1278">Translocase</keyword>
<keyword evidence="3" id="KW-0520">NAD</keyword>
<dbReference type="AlphaFoldDB" id="A0A291R6R0"/>
<name>A0A291R6R0_9MONI</name>
<evidence type="ECO:0000256" key="2">
    <source>
        <dbReference type="ARBA" id="ARBA00022448"/>
    </source>
</evidence>
<dbReference type="GO" id="GO:0019684">
    <property type="term" value="P:photosynthesis, light reaction"/>
    <property type="evidence" value="ECO:0007669"/>
    <property type="project" value="UniProtKB-UniRule"/>
</dbReference>
<keyword evidence="4 6" id="KW-0150">Chloroplast</keyword>
<feature type="domain" description="NADH:ubiquinone oxidoreductase 30kDa subunit" evidence="5">
    <location>
        <begin position="44"/>
        <end position="161"/>
    </location>
</feature>
<evidence type="ECO:0000256" key="4">
    <source>
        <dbReference type="RuleBase" id="RU003581"/>
    </source>
</evidence>
<evidence type="ECO:0000256" key="1">
    <source>
        <dbReference type="ARBA" id="ARBA00007569"/>
    </source>
</evidence>
<keyword evidence="4" id="KW-0521">NADP</keyword>
<keyword evidence="4" id="KW-0618">Plastoquinone</keyword>
<dbReference type="NCBIfam" id="NF009141">
    <property type="entry name" value="PRK12494.1"/>
    <property type="match status" value="1"/>
</dbReference>
<evidence type="ECO:0000259" key="5">
    <source>
        <dbReference type="Pfam" id="PF00329"/>
    </source>
</evidence>
<comment type="similarity">
    <text evidence="1 3">Belongs to the complex I 30 kDa subunit family.</text>
</comment>
<geneLocation type="chloroplast" evidence="6"/>
<dbReference type="GO" id="GO:0016651">
    <property type="term" value="F:oxidoreductase activity, acting on NAD(P)H"/>
    <property type="evidence" value="ECO:0007669"/>
    <property type="project" value="InterPro"/>
</dbReference>
<dbReference type="EMBL" id="MF177088">
    <property type="protein sequence ID" value="ATL58112.1"/>
    <property type="molecule type" value="Genomic_DNA"/>
</dbReference>
<reference evidence="6" key="1">
    <citation type="submission" date="2017-05" db="EMBL/GenBank/DDBJ databases">
        <authorList>
            <person name="Song R."/>
            <person name="Chenine A.L."/>
            <person name="Ruprecht R.M."/>
        </authorList>
    </citation>
    <scope>NUCLEOTIDE SEQUENCE</scope>
</reference>
<accession>A0A291R6R0</accession>